<dbReference type="EMBL" id="AUZY01004838">
    <property type="protein sequence ID" value="EQD61573.1"/>
    <property type="molecule type" value="Genomic_DNA"/>
</dbReference>
<evidence type="ECO:0000256" key="6">
    <source>
        <dbReference type="ARBA" id="ARBA00022984"/>
    </source>
</evidence>
<comment type="subcellular location">
    <subcellularLocation>
        <location evidence="1">Cell membrane</location>
    </subcellularLocation>
</comment>
<dbReference type="GO" id="GO:0008955">
    <property type="term" value="F:peptidoglycan glycosyltransferase activity"/>
    <property type="evidence" value="ECO:0007669"/>
    <property type="project" value="UniProtKB-EC"/>
</dbReference>
<dbReference type="SUPFAM" id="SSF56601">
    <property type="entry name" value="beta-lactamase/transpeptidase-like"/>
    <property type="match status" value="1"/>
</dbReference>
<dbReference type="Gene3D" id="3.40.710.10">
    <property type="entry name" value="DD-peptidase/beta-lactamase superfamily"/>
    <property type="match status" value="1"/>
</dbReference>
<dbReference type="GO" id="GO:0008658">
    <property type="term" value="F:penicillin binding"/>
    <property type="evidence" value="ECO:0007669"/>
    <property type="project" value="InterPro"/>
</dbReference>
<evidence type="ECO:0000259" key="11">
    <source>
        <dbReference type="Pfam" id="PF00905"/>
    </source>
</evidence>
<organism evidence="12">
    <name type="scientific">mine drainage metagenome</name>
    <dbReference type="NCBI Taxonomy" id="410659"/>
    <lineage>
        <taxon>unclassified sequences</taxon>
        <taxon>metagenomes</taxon>
        <taxon>ecological metagenomes</taxon>
    </lineage>
</organism>
<keyword evidence="5" id="KW-0133">Cell shape</keyword>
<keyword evidence="6" id="KW-0573">Peptidoglycan synthesis</keyword>
<accession>T1AZ03</accession>
<comment type="catalytic activity">
    <reaction evidence="10">
        <text>[GlcNAc-(1-&gt;4)-Mur2Ac(oyl-L-Ala-gamma-D-Glu-L-Lys-D-Ala-D-Ala)](n)-di-trans,octa-cis-undecaprenyl diphosphate + beta-D-GlcNAc-(1-&gt;4)-Mur2Ac(oyl-L-Ala-gamma-D-Glu-L-Lys-D-Ala-D-Ala)-di-trans,octa-cis-undecaprenyl diphosphate = [GlcNAc-(1-&gt;4)-Mur2Ac(oyl-L-Ala-gamma-D-Glu-L-Lys-D-Ala-D-Ala)](n+1)-di-trans,octa-cis-undecaprenyl diphosphate + di-trans,octa-cis-undecaprenyl diphosphate + H(+)</text>
        <dbReference type="Rhea" id="RHEA:23708"/>
        <dbReference type="Rhea" id="RHEA-COMP:9602"/>
        <dbReference type="Rhea" id="RHEA-COMP:9603"/>
        <dbReference type="ChEBI" id="CHEBI:15378"/>
        <dbReference type="ChEBI" id="CHEBI:58405"/>
        <dbReference type="ChEBI" id="CHEBI:60033"/>
        <dbReference type="ChEBI" id="CHEBI:78435"/>
        <dbReference type="EC" id="2.4.99.28"/>
    </reaction>
</comment>
<dbReference type="Gene3D" id="1.10.3810.10">
    <property type="entry name" value="Biosynthetic peptidoglycan transglycosylase-like"/>
    <property type="match status" value="1"/>
</dbReference>
<evidence type="ECO:0000256" key="10">
    <source>
        <dbReference type="ARBA" id="ARBA00049902"/>
    </source>
</evidence>
<keyword evidence="8" id="KW-0961">Cell wall biogenesis/degradation</keyword>
<evidence type="ECO:0000313" key="12">
    <source>
        <dbReference type="EMBL" id="EQD61573.1"/>
    </source>
</evidence>
<dbReference type="GO" id="GO:0008360">
    <property type="term" value="P:regulation of cell shape"/>
    <property type="evidence" value="ECO:0007669"/>
    <property type="project" value="UniProtKB-KW"/>
</dbReference>
<evidence type="ECO:0000256" key="9">
    <source>
        <dbReference type="ARBA" id="ARBA00044770"/>
    </source>
</evidence>
<dbReference type="GO" id="GO:0009252">
    <property type="term" value="P:peptidoglycan biosynthetic process"/>
    <property type="evidence" value="ECO:0007669"/>
    <property type="project" value="UniProtKB-KW"/>
</dbReference>
<dbReference type="InterPro" id="IPR001460">
    <property type="entry name" value="PCN-bd_Tpept"/>
</dbReference>
<feature type="domain" description="Penicillin-binding protein transpeptidase" evidence="11">
    <location>
        <begin position="97"/>
        <end position="306"/>
    </location>
</feature>
<dbReference type="GO" id="GO:0030288">
    <property type="term" value="C:outer membrane-bounded periplasmic space"/>
    <property type="evidence" value="ECO:0007669"/>
    <property type="project" value="TreeGrafter"/>
</dbReference>
<dbReference type="GO" id="GO:0071555">
    <property type="term" value="P:cell wall organization"/>
    <property type="evidence" value="ECO:0007669"/>
    <property type="project" value="UniProtKB-KW"/>
</dbReference>
<dbReference type="GO" id="GO:0005886">
    <property type="term" value="C:plasma membrane"/>
    <property type="evidence" value="ECO:0007669"/>
    <property type="project" value="UniProtKB-SubCell"/>
</dbReference>
<proteinExistence type="predicted"/>
<reference evidence="12" key="2">
    <citation type="journal article" date="2014" name="ISME J.">
        <title>Microbial stratification in low pH oxic and suboxic macroscopic growths along an acid mine drainage.</title>
        <authorList>
            <person name="Mendez-Garcia C."/>
            <person name="Mesa V."/>
            <person name="Sprenger R.R."/>
            <person name="Richter M."/>
            <person name="Diez M.S."/>
            <person name="Solano J."/>
            <person name="Bargiela R."/>
            <person name="Golyshina O.V."/>
            <person name="Manteca A."/>
            <person name="Ramos J.L."/>
            <person name="Gallego J.R."/>
            <person name="Llorente I."/>
            <person name="Martins Dos Santos V.A."/>
            <person name="Jensen O.N."/>
            <person name="Pelaez A.I."/>
            <person name="Sanchez J."/>
            <person name="Ferrer M."/>
        </authorList>
    </citation>
    <scope>NUCLEOTIDE SEQUENCE</scope>
</reference>
<evidence type="ECO:0000256" key="8">
    <source>
        <dbReference type="ARBA" id="ARBA00023316"/>
    </source>
</evidence>
<dbReference type="PANTHER" id="PTHR32282">
    <property type="entry name" value="BINDING PROTEIN TRANSPEPTIDASE, PUTATIVE-RELATED"/>
    <property type="match status" value="1"/>
</dbReference>
<keyword evidence="3" id="KW-0328">Glycosyltransferase</keyword>
<dbReference type="PANTHER" id="PTHR32282:SF11">
    <property type="entry name" value="PENICILLIN-BINDING PROTEIN 1B"/>
    <property type="match status" value="1"/>
</dbReference>
<feature type="non-terminal residue" evidence="12">
    <location>
        <position position="1"/>
    </location>
</feature>
<dbReference type="Pfam" id="PF00905">
    <property type="entry name" value="Transpeptidase"/>
    <property type="match status" value="1"/>
</dbReference>
<reference evidence="12" key="1">
    <citation type="submission" date="2013-08" db="EMBL/GenBank/DDBJ databases">
        <authorList>
            <person name="Mendez C."/>
            <person name="Richter M."/>
            <person name="Ferrer M."/>
            <person name="Sanchez J."/>
        </authorList>
    </citation>
    <scope>NUCLEOTIDE SEQUENCE</scope>
</reference>
<gene>
    <name evidence="12" type="ORF">B1B_07596</name>
</gene>
<keyword evidence="4" id="KW-0808">Transferase</keyword>
<evidence type="ECO:0000256" key="1">
    <source>
        <dbReference type="ARBA" id="ARBA00004236"/>
    </source>
</evidence>
<keyword evidence="2" id="KW-1003">Cell membrane</keyword>
<comment type="caution">
    <text evidence="12">The sequence shown here is derived from an EMBL/GenBank/DDBJ whole genome shotgun (WGS) entry which is preliminary data.</text>
</comment>
<evidence type="ECO:0000256" key="4">
    <source>
        <dbReference type="ARBA" id="ARBA00022679"/>
    </source>
</evidence>
<dbReference type="EC" id="2.4.99.28" evidence="9"/>
<feature type="non-terminal residue" evidence="12">
    <location>
        <position position="311"/>
    </location>
</feature>
<sequence length="311" mass="33559">LVLHEFHETGLITRPMLAYALAAPLGVTPVPRLPRDRFPAFMDLVRRQLQQDFSAQRLRAGALAVYTTLDPAAQLDAEDALDETLASFGSRGAALQGAVVVTDARSGAVRALVGGRDAGVPGFNRALDARRQIGSTIKPFAYLVALAQPQQWSLASLLDDAPITVPLSGGRNWTPQNDDHISHGQVLLIDALAHSYNQATVHLGMRLGLARIHRFLDSFGLSVPINPDPSLLLGAQDLSPYELAELYQFLASDGRAEPLRAVRGVLDANGKLLKRYDSATVKPEYQSAVRLLTWALQQVPREGTAHALGAS</sequence>
<dbReference type="InterPro" id="IPR036950">
    <property type="entry name" value="PBP_transglycosylase"/>
</dbReference>
<keyword evidence="7" id="KW-0472">Membrane</keyword>
<dbReference type="AlphaFoldDB" id="T1AZ03"/>
<protein>
    <recommendedName>
        <fullName evidence="9">peptidoglycan glycosyltransferase</fullName>
        <ecNumber evidence="9">2.4.99.28</ecNumber>
    </recommendedName>
</protein>
<evidence type="ECO:0000256" key="2">
    <source>
        <dbReference type="ARBA" id="ARBA00022475"/>
    </source>
</evidence>
<evidence type="ECO:0000256" key="3">
    <source>
        <dbReference type="ARBA" id="ARBA00022676"/>
    </source>
</evidence>
<dbReference type="InterPro" id="IPR012338">
    <property type="entry name" value="Beta-lactam/transpept-like"/>
</dbReference>
<evidence type="ECO:0000256" key="5">
    <source>
        <dbReference type="ARBA" id="ARBA00022960"/>
    </source>
</evidence>
<evidence type="ECO:0000256" key="7">
    <source>
        <dbReference type="ARBA" id="ARBA00023136"/>
    </source>
</evidence>
<dbReference type="InterPro" id="IPR050396">
    <property type="entry name" value="Glycosyltr_51/Transpeptidase"/>
</dbReference>
<name>T1AZ03_9ZZZZ</name>